<sequence>MPSECKLPAAAFEADISNDNAIEEVTIDLQQQMDNAQQIMNRPTDTQHQLLDEEEEHQNESNNDNDEQQSQRTLTMMPAAQSNTNNEQSSTQQEAQPTTPQPQHPTPSRDQSQTQQLQQIQHHSPLTKVNGKGLWRSWKRNFQSKLLALMDLIDNSLDAAVVGSRKLGGSGIGSSNESNIGNNNRGGDNNSNVNNFIGRVHVYPDKLHQITTNNQQNSTTTTGILLLNNSHRSIRPLQHILEVYNSSKTHSGSEHIGENGVGLKQGAATLSDLTFVLVKKKKRSGNGGAVMENVLEEEEEGVIELGLIAESLQREEGCCLPAFTFPISNDGGKQDITNLLSNPNKAEIAACVTQYGNGSLECGIDRLSKHFHEMCFGGTFGNDNNVFCLILDRVDYGHLPTTEDKCFELLKDLRMEIPRFYLHMSSTFDFRIGRGTVPFDYWQQRLVELSSITVLMNHSSYWHEYKPESDPGAYKLRVLIGFDRFRINNRESGKEGSLYIYSRESGRLIKCMPDGRGYLGLDNTGSMYCQGLTIIIDDIGGHLPLNPTKQAIAFAEQTNGAKHEENLITLVGILVKTYFGHHINKFKKSRTLLTQTIKEFGNDGVQIDNMKDIDSSELTTFEYKTTSRVHSGRKKILIDKKVALKVKAGRDTRFLLIPPRRPIPIPPLQVVDTRRDDQNRSRKRRADEMMITTGRERVAPPNAFIPNNVVVENNSLPAAGMNGYNNTVPQPTAHFEPLARPNMRANNVQRHLVLNQSSTQPTAASTGTSTRGKTLNHLNAMQQHTLQQQQLQQQQVTQQPIIQQPLRNNQLAGQSQQSSNTSDSPSIQDRYTALLILYRGQCQENAARKEELRTMNAEIQELQTENEQLEDVAVARNEELQAKDAKIQELTTENDQLKDDVTDLKQQLIEIVQNRAEVETSEMI</sequence>
<organism evidence="3 4">
    <name type="scientific">Skeletonema marinoi</name>
    <dbReference type="NCBI Taxonomy" id="267567"/>
    <lineage>
        <taxon>Eukaryota</taxon>
        <taxon>Sar</taxon>
        <taxon>Stramenopiles</taxon>
        <taxon>Ochrophyta</taxon>
        <taxon>Bacillariophyta</taxon>
        <taxon>Coscinodiscophyceae</taxon>
        <taxon>Thalassiosirophycidae</taxon>
        <taxon>Thalassiosirales</taxon>
        <taxon>Skeletonemataceae</taxon>
        <taxon>Skeletonema</taxon>
        <taxon>Skeletonema marinoi-dohrnii complex</taxon>
    </lineage>
</organism>
<proteinExistence type="predicted"/>
<evidence type="ECO:0000256" key="2">
    <source>
        <dbReference type="SAM" id="MobiDB-lite"/>
    </source>
</evidence>
<dbReference type="EMBL" id="JATAAI010000022">
    <property type="protein sequence ID" value="KAK1737913.1"/>
    <property type="molecule type" value="Genomic_DNA"/>
</dbReference>
<feature type="region of interest" description="Disordered" evidence="2">
    <location>
        <begin position="33"/>
        <end position="128"/>
    </location>
</feature>
<comment type="caution">
    <text evidence="3">The sequence shown here is derived from an EMBL/GenBank/DDBJ whole genome shotgun (WGS) entry which is preliminary data.</text>
</comment>
<feature type="compositionally biased region" description="Low complexity" evidence="2">
    <location>
        <begin position="106"/>
        <end position="121"/>
    </location>
</feature>
<keyword evidence="4" id="KW-1185">Reference proteome</keyword>
<protein>
    <submittedName>
        <fullName evidence="3">Uncharacterized protein</fullName>
    </submittedName>
</protein>
<accession>A0AAD8Y2E1</accession>
<reference evidence="3" key="1">
    <citation type="submission" date="2023-06" db="EMBL/GenBank/DDBJ databases">
        <title>Survivors Of The Sea: Transcriptome response of Skeletonema marinoi to long-term dormancy.</title>
        <authorList>
            <person name="Pinder M.I.M."/>
            <person name="Kourtchenko O."/>
            <person name="Robertson E.K."/>
            <person name="Larsson T."/>
            <person name="Maumus F."/>
            <person name="Osuna-Cruz C.M."/>
            <person name="Vancaester E."/>
            <person name="Stenow R."/>
            <person name="Vandepoele K."/>
            <person name="Ploug H."/>
            <person name="Bruchert V."/>
            <person name="Godhe A."/>
            <person name="Topel M."/>
        </authorList>
    </citation>
    <scope>NUCLEOTIDE SEQUENCE</scope>
    <source>
        <strain evidence="3">R05AC</strain>
    </source>
</reference>
<feature type="coiled-coil region" evidence="1">
    <location>
        <begin position="845"/>
        <end position="914"/>
    </location>
</feature>
<feature type="compositionally biased region" description="Acidic residues" evidence="2">
    <location>
        <begin position="52"/>
        <end position="67"/>
    </location>
</feature>
<evidence type="ECO:0000313" key="4">
    <source>
        <dbReference type="Proteomes" id="UP001224775"/>
    </source>
</evidence>
<gene>
    <name evidence="3" type="ORF">QTG54_011207</name>
</gene>
<feature type="compositionally biased region" description="Low complexity" evidence="2">
    <location>
        <begin position="88"/>
        <end position="98"/>
    </location>
</feature>
<evidence type="ECO:0000256" key="1">
    <source>
        <dbReference type="SAM" id="Coils"/>
    </source>
</evidence>
<keyword evidence="1" id="KW-0175">Coiled coil</keyword>
<feature type="compositionally biased region" description="Polar residues" evidence="2">
    <location>
        <begin position="33"/>
        <end position="46"/>
    </location>
</feature>
<dbReference type="Proteomes" id="UP001224775">
    <property type="component" value="Unassembled WGS sequence"/>
</dbReference>
<name>A0AAD8Y2E1_9STRA</name>
<dbReference type="AlphaFoldDB" id="A0AAD8Y2E1"/>
<evidence type="ECO:0000313" key="3">
    <source>
        <dbReference type="EMBL" id="KAK1737913.1"/>
    </source>
</evidence>